<feature type="compositionally biased region" description="Basic and acidic residues" evidence="7">
    <location>
        <begin position="519"/>
        <end position="534"/>
    </location>
</feature>
<keyword evidence="2" id="KW-0808">Transferase</keyword>
<evidence type="ECO:0000313" key="10">
    <source>
        <dbReference type="Proteomes" id="UP001249851"/>
    </source>
</evidence>
<feature type="compositionally biased region" description="Basic and acidic residues" evidence="7">
    <location>
        <begin position="389"/>
        <end position="398"/>
    </location>
</feature>
<dbReference type="FunFam" id="1.10.510.10:FF:000571">
    <property type="entry name" value="Maternal embryonic leucine zipper kinase"/>
    <property type="match status" value="1"/>
</dbReference>
<keyword evidence="4 9" id="KW-0418">Kinase</keyword>
<dbReference type="Gene3D" id="1.10.510.10">
    <property type="entry name" value="Transferase(Phosphotransferase) domain 1"/>
    <property type="match status" value="1"/>
</dbReference>
<evidence type="ECO:0000256" key="1">
    <source>
        <dbReference type="ARBA" id="ARBA00022527"/>
    </source>
</evidence>
<dbReference type="InterPro" id="IPR000719">
    <property type="entry name" value="Prot_kinase_dom"/>
</dbReference>
<accession>A0AAD9UXV6</accession>
<dbReference type="Pfam" id="PF00069">
    <property type="entry name" value="Pkinase"/>
    <property type="match status" value="1"/>
</dbReference>
<organism evidence="9 10">
    <name type="scientific">Acropora cervicornis</name>
    <name type="common">Staghorn coral</name>
    <dbReference type="NCBI Taxonomy" id="6130"/>
    <lineage>
        <taxon>Eukaryota</taxon>
        <taxon>Metazoa</taxon>
        <taxon>Cnidaria</taxon>
        <taxon>Anthozoa</taxon>
        <taxon>Hexacorallia</taxon>
        <taxon>Scleractinia</taxon>
        <taxon>Astrocoeniina</taxon>
        <taxon>Acroporidae</taxon>
        <taxon>Acropora</taxon>
    </lineage>
</organism>
<reference evidence="9" key="2">
    <citation type="journal article" date="2023" name="Science">
        <title>Genomic signatures of disease resistance in endangered staghorn corals.</title>
        <authorList>
            <person name="Vollmer S.V."/>
            <person name="Selwyn J.D."/>
            <person name="Despard B.A."/>
            <person name="Roesel C.L."/>
        </authorList>
    </citation>
    <scope>NUCLEOTIDE SEQUENCE</scope>
    <source>
        <strain evidence="9">K2</strain>
    </source>
</reference>
<feature type="domain" description="Protein kinase" evidence="8">
    <location>
        <begin position="16"/>
        <end position="280"/>
    </location>
</feature>
<protein>
    <submittedName>
        <fullName evidence="9">Serine/threonine-protein kinase SIK2</fullName>
    </submittedName>
</protein>
<dbReference type="PANTHER" id="PTHR24346:SF30">
    <property type="entry name" value="MATERNAL EMBRYONIC LEUCINE ZIPPER KINASE"/>
    <property type="match status" value="1"/>
</dbReference>
<evidence type="ECO:0000256" key="5">
    <source>
        <dbReference type="ARBA" id="ARBA00022840"/>
    </source>
</evidence>
<dbReference type="PROSITE" id="PS00108">
    <property type="entry name" value="PROTEIN_KINASE_ST"/>
    <property type="match status" value="1"/>
</dbReference>
<dbReference type="PROSITE" id="PS50011">
    <property type="entry name" value="PROTEIN_KINASE_DOM"/>
    <property type="match status" value="1"/>
</dbReference>
<evidence type="ECO:0000256" key="4">
    <source>
        <dbReference type="ARBA" id="ARBA00022777"/>
    </source>
</evidence>
<dbReference type="CDD" id="cd14003">
    <property type="entry name" value="STKc_AMPK-like"/>
    <property type="match status" value="1"/>
</dbReference>
<dbReference type="AlphaFoldDB" id="A0AAD9UXV6"/>
<dbReference type="InterPro" id="IPR017441">
    <property type="entry name" value="Protein_kinase_ATP_BS"/>
</dbReference>
<feature type="compositionally biased region" description="Polar residues" evidence="7">
    <location>
        <begin position="544"/>
        <end position="559"/>
    </location>
</feature>
<dbReference type="FunFam" id="3.30.200.20:FF:000042">
    <property type="entry name" value="Aurora kinase A"/>
    <property type="match status" value="1"/>
</dbReference>
<evidence type="ECO:0000256" key="3">
    <source>
        <dbReference type="ARBA" id="ARBA00022741"/>
    </source>
</evidence>
<dbReference type="EMBL" id="JARQWQ010000075">
    <property type="protein sequence ID" value="KAK2553742.1"/>
    <property type="molecule type" value="Genomic_DNA"/>
</dbReference>
<sequence>MSDSNNLVLKRIGTYDLSGYRLGKGNFAYVELATNRITKTKVAMKVIDANKIRDEYMKKNILREAQLLKKVNHPNIVRLYETLKQRSVYCIVTEFVPGGELLSFIRSQNDSKLSESQARPIMRQLISALYHMHEQGIVHRDLKMENILLDREKKNIKIVDFGLSNICEGDNLLKTQCGSPEYAAPELFRRGCRYGTEVDLWSLGVIMYGIVVGQLPFRSPHHGCRGRNELVDQSCRGLSSAHYKHLGRLTHQCRDLLRKLLEPRPELRLPLLEVMVHPWVTVQGTAPLVPYTEQPIDEKLHKKVLSKVSQLINISKSKIAFHVQQKRYDAMAAVFNLLLDEEINVASESYCDWSNNNRPKDNSVIRVTISPVEKDTKETENHAGTQEMESERADKSEGLEPQPLVRKEEQQDSPTLLVQDPNENSDFTKPQGLWIKGSKIYAKETRCPKNVPHSRTRPNTASKDLKPEVNILSLSGPGHPAMNQARCKSCIPRIAPKFNSKVQGKRMFISPRPESAVSDTKKEPASHPKIRLETEDPSAVQRPDSCQSEDSNANANNLPRNEDDRTLKSDVNTEEAEGFLRVSDDAPREVESMEITTSDRNNLGLTSQTSPNFIASKGTTVVTKRMPPSSLAAPSPSRAVSPLKKVEFIDLTDYHNYAAMSPKKRVNEPLGEGTKLVGKEIENEEPINSFGAAFQSYIRTSKPHHQRLSITQAQDIIQYESKFHAKYGRKSGAETTTSNTQPASLIEKPKLHYIHGGSRCVTPSSPVSVPKKGREQHCVIPDPGYVKGVSLQKDKAGLTELHAQREENNENRTVLCVCSDVGLNQSTDCSLRENNKDKFWELHEYNVRQLGEASNYPKHARALDPRQEESLRRQKEKEYSENREKEKIDFLKKLEDQGRQKMISEYLQLMYAQYGQTTPVNNAQTKPEPNSRTFKVSKQGRVYPVGTRSTVAKRSGSGSLQVVTKQTPIWHSAVRGVQGDKKIIFKPQPGEKGKNGVRFVNDWNNDLFTEYINSSERDTTRGNETDALQKKDPSFWLEQHFNGVLDESTVGRRNLHNCQKLTPRET</sequence>
<dbReference type="SUPFAM" id="SSF56112">
    <property type="entry name" value="Protein kinase-like (PK-like)"/>
    <property type="match status" value="1"/>
</dbReference>
<dbReference type="GO" id="GO:0035556">
    <property type="term" value="P:intracellular signal transduction"/>
    <property type="evidence" value="ECO:0007669"/>
    <property type="project" value="TreeGrafter"/>
</dbReference>
<gene>
    <name evidence="9" type="ORF">P5673_024972</name>
</gene>
<dbReference type="Proteomes" id="UP001249851">
    <property type="component" value="Unassembled WGS sequence"/>
</dbReference>
<feature type="region of interest" description="Disordered" evidence="7">
    <location>
        <begin position="504"/>
        <end position="579"/>
    </location>
</feature>
<dbReference type="PANTHER" id="PTHR24346">
    <property type="entry name" value="MAP/MICROTUBULE AFFINITY-REGULATING KINASE"/>
    <property type="match status" value="1"/>
</dbReference>
<feature type="compositionally biased region" description="Polar residues" evidence="7">
    <location>
        <begin position="412"/>
        <end position="428"/>
    </location>
</feature>
<dbReference type="GO" id="GO:0005524">
    <property type="term" value="F:ATP binding"/>
    <property type="evidence" value="ECO:0007669"/>
    <property type="project" value="UniProtKB-UniRule"/>
</dbReference>
<comment type="caution">
    <text evidence="9">The sequence shown here is derived from an EMBL/GenBank/DDBJ whole genome shotgun (WGS) entry which is preliminary data.</text>
</comment>
<dbReference type="GO" id="GO:0004674">
    <property type="term" value="F:protein serine/threonine kinase activity"/>
    <property type="evidence" value="ECO:0007669"/>
    <property type="project" value="UniProtKB-KW"/>
</dbReference>
<feature type="binding site" evidence="6">
    <location>
        <position position="45"/>
    </location>
    <ligand>
        <name>ATP</name>
        <dbReference type="ChEBI" id="CHEBI:30616"/>
    </ligand>
</feature>
<dbReference type="InterPro" id="IPR011009">
    <property type="entry name" value="Kinase-like_dom_sf"/>
</dbReference>
<dbReference type="GO" id="GO:0005737">
    <property type="term" value="C:cytoplasm"/>
    <property type="evidence" value="ECO:0007669"/>
    <property type="project" value="TreeGrafter"/>
</dbReference>
<keyword evidence="10" id="KW-1185">Reference proteome</keyword>
<evidence type="ECO:0000259" key="8">
    <source>
        <dbReference type="PROSITE" id="PS50011"/>
    </source>
</evidence>
<feature type="compositionally biased region" description="Basic and acidic residues" evidence="7">
    <location>
        <begin position="861"/>
        <end position="883"/>
    </location>
</feature>
<keyword evidence="1" id="KW-0723">Serine/threonine-protein kinase</keyword>
<dbReference type="InterPro" id="IPR008271">
    <property type="entry name" value="Ser/Thr_kinase_AS"/>
</dbReference>
<feature type="region of interest" description="Disordered" evidence="7">
    <location>
        <begin position="445"/>
        <end position="464"/>
    </location>
</feature>
<evidence type="ECO:0000256" key="2">
    <source>
        <dbReference type="ARBA" id="ARBA00022679"/>
    </source>
</evidence>
<dbReference type="PROSITE" id="PS00107">
    <property type="entry name" value="PROTEIN_KINASE_ATP"/>
    <property type="match status" value="1"/>
</dbReference>
<keyword evidence="3 6" id="KW-0547">Nucleotide-binding</keyword>
<reference evidence="9" key="1">
    <citation type="journal article" date="2023" name="G3 (Bethesda)">
        <title>Whole genome assembly and annotation of the endangered Caribbean coral Acropora cervicornis.</title>
        <authorList>
            <person name="Selwyn J.D."/>
            <person name="Vollmer S.V."/>
        </authorList>
    </citation>
    <scope>NUCLEOTIDE SEQUENCE</scope>
    <source>
        <strain evidence="9">K2</strain>
    </source>
</reference>
<keyword evidence="5 6" id="KW-0067">ATP-binding</keyword>
<evidence type="ECO:0000256" key="7">
    <source>
        <dbReference type="SAM" id="MobiDB-lite"/>
    </source>
</evidence>
<feature type="region of interest" description="Disordered" evidence="7">
    <location>
        <begin position="856"/>
        <end position="883"/>
    </location>
</feature>
<feature type="compositionally biased region" description="Basic and acidic residues" evidence="7">
    <location>
        <begin position="372"/>
        <end position="381"/>
    </location>
</feature>
<feature type="region of interest" description="Disordered" evidence="7">
    <location>
        <begin position="362"/>
        <end position="431"/>
    </location>
</feature>
<evidence type="ECO:0000313" key="9">
    <source>
        <dbReference type="EMBL" id="KAK2553742.1"/>
    </source>
</evidence>
<evidence type="ECO:0000256" key="6">
    <source>
        <dbReference type="PROSITE-ProRule" id="PRU10141"/>
    </source>
</evidence>
<dbReference type="SMART" id="SM00220">
    <property type="entry name" value="S_TKc"/>
    <property type="match status" value="1"/>
</dbReference>
<proteinExistence type="predicted"/>
<name>A0AAD9UXV6_ACRCE</name>